<evidence type="ECO:0000313" key="2">
    <source>
        <dbReference type="EMBL" id="GAA3831961.1"/>
    </source>
</evidence>
<gene>
    <name evidence="2" type="ORF">GCM10022242_36470</name>
</gene>
<name>A0ABP7J254_9ACTN</name>
<sequence>MKIRTTAVAFVSCLALGAVAAPVAAQADDDAPCATQQAQLDRATAKLADLQAKFAAHPTMKNGKAKKAQAKRVEHAQERLDTCMAAQA</sequence>
<dbReference type="Proteomes" id="UP001501821">
    <property type="component" value="Unassembled WGS sequence"/>
</dbReference>
<organism evidence="2 3">
    <name type="scientific">Nocardioides panacisoli</name>
    <dbReference type="NCBI Taxonomy" id="627624"/>
    <lineage>
        <taxon>Bacteria</taxon>
        <taxon>Bacillati</taxon>
        <taxon>Actinomycetota</taxon>
        <taxon>Actinomycetes</taxon>
        <taxon>Propionibacteriales</taxon>
        <taxon>Nocardioidaceae</taxon>
        <taxon>Nocardioides</taxon>
    </lineage>
</organism>
<protein>
    <submittedName>
        <fullName evidence="2">Uncharacterized protein</fullName>
    </submittedName>
</protein>
<dbReference type="EMBL" id="BAABAH010000017">
    <property type="protein sequence ID" value="GAA3831961.1"/>
    <property type="molecule type" value="Genomic_DNA"/>
</dbReference>
<comment type="caution">
    <text evidence="2">The sequence shown here is derived from an EMBL/GenBank/DDBJ whole genome shotgun (WGS) entry which is preliminary data.</text>
</comment>
<proteinExistence type="predicted"/>
<dbReference type="RefSeq" id="WP_344778157.1">
    <property type="nucleotide sequence ID" value="NZ_BAABAH010000017.1"/>
</dbReference>
<keyword evidence="3" id="KW-1185">Reference proteome</keyword>
<feature type="chain" id="PRO_5046021226" evidence="1">
    <location>
        <begin position="21"/>
        <end position="88"/>
    </location>
</feature>
<reference evidence="3" key="1">
    <citation type="journal article" date="2019" name="Int. J. Syst. Evol. Microbiol.">
        <title>The Global Catalogue of Microorganisms (GCM) 10K type strain sequencing project: providing services to taxonomists for standard genome sequencing and annotation.</title>
        <authorList>
            <consortium name="The Broad Institute Genomics Platform"/>
            <consortium name="The Broad Institute Genome Sequencing Center for Infectious Disease"/>
            <person name="Wu L."/>
            <person name="Ma J."/>
        </authorList>
    </citation>
    <scope>NUCLEOTIDE SEQUENCE [LARGE SCALE GENOMIC DNA]</scope>
    <source>
        <strain evidence="3">JCM 16953</strain>
    </source>
</reference>
<accession>A0ABP7J254</accession>
<feature type="signal peptide" evidence="1">
    <location>
        <begin position="1"/>
        <end position="20"/>
    </location>
</feature>
<keyword evidence="1" id="KW-0732">Signal</keyword>
<evidence type="ECO:0000313" key="3">
    <source>
        <dbReference type="Proteomes" id="UP001501821"/>
    </source>
</evidence>
<evidence type="ECO:0000256" key="1">
    <source>
        <dbReference type="SAM" id="SignalP"/>
    </source>
</evidence>